<dbReference type="SUPFAM" id="SSF53756">
    <property type="entry name" value="UDP-Glycosyltransferase/glycogen phosphorylase"/>
    <property type="match status" value="1"/>
</dbReference>
<dbReference type="Proteomes" id="UP000646308">
    <property type="component" value="Unassembled WGS sequence"/>
</dbReference>
<dbReference type="RefSeq" id="WP_060551785.1">
    <property type="nucleotide sequence ID" value="NZ_CP009623.1"/>
</dbReference>
<accession>A0A2T4MIC4</accession>
<dbReference type="AlphaFoldDB" id="A0A2T4MIC4"/>
<sequence length="363" mass="42959">MKIAILGATNIKHMSLLTHYLDIIDNKKNVVDIIYTDKYGVNEPINNVNQIYKFDVNINNNMSFFRKALEYYKFRPFVKKILKQNNYDFIIVWGSYTAHLFKDVLIRHYKDKYIVNIRDYFFENNKFIYLRMKKIIENSFITTLSSPGFKHFLPKATDKLKVIYSINKDVINNSIKNETFNFNKPIKIGFIGNVRFLDMNKMLMDCLKNDSRFILQFFGTGSNNLKEYAERKSINNVEFISAFNVNETSQLLNNIDILNNVYGNNSMSLNYALSIRLYYSLFLRKPILTSPNTLTSQEAHTFNLAFDIDENNNVNLGDLIENWINNIDYHEVDIECRKYIEKITSINDEFYQYINGRFNYEDI</sequence>
<dbReference type="OrthoDB" id="2052976at2"/>
<evidence type="ECO:0000313" key="2">
    <source>
        <dbReference type="Proteomes" id="UP000646308"/>
    </source>
</evidence>
<reference evidence="1" key="1">
    <citation type="submission" date="2019-11" db="EMBL/GenBank/DDBJ databases">
        <title>Whole genome comparisons of Staphylococcus agnetis isolates from cattle and chickens.</title>
        <authorList>
            <person name="Rhoads D."/>
            <person name="Shwani A."/>
            <person name="Adkins P."/>
            <person name="Calcutt M."/>
            <person name="Middleton J."/>
        </authorList>
    </citation>
    <scope>NUCLEOTIDE SEQUENCE</scope>
    <source>
        <strain evidence="1">1387</strain>
    </source>
</reference>
<gene>
    <name evidence="1" type="ORF">GLV84_07980</name>
</gene>
<protein>
    <submittedName>
        <fullName evidence="1">Capsular biosynthesis protein</fullName>
    </submittedName>
</protein>
<comment type="caution">
    <text evidence="1">The sequence shown here is derived from an EMBL/GenBank/DDBJ whole genome shotgun (WGS) entry which is preliminary data.</text>
</comment>
<organism evidence="1 2">
    <name type="scientific">Staphylococcus agnetis</name>
    <dbReference type="NCBI Taxonomy" id="985762"/>
    <lineage>
        <taxon>Bacteria</taxon>
        <taxon>Bacillati</taxon>
        <taxon>Bacillota</taxon>
        <taxon>Bacilli</taxon>
        <taxon>Bacillales</taxon>
        <taxon>Staphylococcaceae</taxon>
        <taxon>Staphylococcus</taxon>
    </lineage>
</organism>
<dbReference type="KEGG" id="sagq:EP23_07980"/>
<evidence type="ECO:0000313" key="1">
    <source>
        <dbReference type="EMBL" id="NJI02764.1"/>
    </source>
</evidence>
<name>A0A2T4MIC4_9STAP</name>
<dbReference type="GeneID" id="57692521"/>
<dbReference type="EMBL" id="WMFL01000079">
    <property type="protein sequence ID" value="NJI02764.1"/>
    <property type="molecule type" value="Genomic_DNA"/>
</dbReference>
<proteinExistence type="predicted"/>